<comment type="caution">
    <text evidence="4">The sequence shown here is derived from an EMBL/GenBank/DDBJ whole genome shotgun (WGS) entry which is preliminary data.</text>
</comment>
<dbReference type="AlphaFoldDB" id="A0A0B8T4J7"/>
<dbReference type="EC" id="3.2.2.n1" evidence="3"/>
<accession>A0A0B8T4J7</accession>
<protein>
    <recommendedName>
        <fullName evidence="3">Cytokinin riboside 5'-monophosphate phosphoribohydrolase</fullName>
        <ecNumber evidence="3">3.2.2.n1</ecNumber>
    </recommendedName>
</protein>
<dbReference type="STRING" id="1229276.DI53_1472"/>
<dbReference type="PANTHER" id="PTHR31223:SF70">
    <property type="entry name" value="LOG FAMILY PROTEIN YJL055W"/>
    <property type="match status" value="1"/>
</dbReference>
<dbReference type="Gene3D" id="3.40.50.450">
    <property type="match status" value="1"/>
</dbReference>
<keyword evidence="5" id="KW-1185">Reference proteome</keyword>
<organism evidence="4 5">
    <name type="scientific">Sphingobacterium deserti</name>
    <dbReference type="NCBI Taxonomy" id="1229276"/>
    <lineage>
        <taxon>Bacteria</taxon>
        <taxon>Pseudomonadati</taxon>
        <taxon>Bacteroidota</taxon>
        <taxon>Sphingobacteriia</taxon>
        <taxon>Sphingobacteriales</taxon>
        <taxon>Sphingobacteriaceae</taxon>
        <taxon>Sphingobacterium</taxon>
    </lineage>
</organism>
<comment type="similarity">
    <text evidence="2 3">Belongs to the LOG family.</text>
</comment>
<dbReference type="Pfam" id="PF03641">
    <property type="entry name" value="Lysine_decarbox"/>
    <property type="match status" value="1"/>
</dbReference>
<evidence type="ECO:0000256" key="2">
    <source>
        <dbReference type="ARBA" id="ARBA00006763"/>
    </source>
</evidence>
<gene>
    <name evidence="4" type="ORF">DI53_1472</name>
</gene>
<keyword evidence="3" id="KW-0378">Hydrolase</keyword>
<dbReference type="OrthoDB" id="9801098at2"/>
<dbReference type="GO" id="GO:0009691">
    <property type="term" value="P:cytokinin biosynthetic process"/>
    <property type="evidence" value="ECO:0007669"/>
    <property type="project" value="UniProtKB-UniRule"/>
</dbReference>
<dbReference type="NCBIfam" id="TIGR00730">
    <property type="entry name" value="Rossman fold protein, TIGR00730 family"/>
    <property type="match status" value="1"/>
</dbReference>
<dbReference type="GO" id="GO:0005829">
    <property type="term" value="C:cytosol"/>
    <property type="evidence" value="ECO:0007669"/>
    <property type="project" value="TreeGrafter"/>
</dbReference>
<keyword evidence="3" id="KW-0203">Cytokinin biosynthesis</keyword>
<dbReference type="InterPro" id="IPR005269">
    <property type="entry name" value="LOG"/>
</dbReference>
<dbReference type="SUPFAM" id="SSF102405">
    <property type="entry name" value="MCP/YpsA-like"/>
    <property type="match status" value="1"/>
</dbReference>
<dbReference type="EMBL" id="JJMU01000023">
    <property type="protein sequence ID" value="KGE14798.1"/>
    <property type="molecule type" value="Genomic_DNA"/>
</dbReference>
<dbReference type="Proteomes" id="UP000031802">
    <property type="component" value="Unassembled WGS sequence"/>
</dbReference>
<dbReference type="PATRIC" id="fig|1229276.3.peg.1523"/>
<sequence>MKLKSIVVFCASSYGNTTVYREQAAHVGKVFAERGIQLVYGGGKVGLMGTVANAALDAGGSVIGVIPHFLNSKEREHTGVTKLITVETMHDRKRIMNEHADGVIALPGGFGTLEELFEMITWAQLGLHKKPVGLLNTNGFYTNLIKFIDHMVDEGLLRTENRAMLLVGETIEELLGKMESHEPPTVTKWIEKDEI</sequence>
<dbReference type="PANTHER" id="PTHR31223">
    <property type="entry name" value="LOG FAMILY PROTEIN YJL055W"/>
    <property type="match status" value="1"/>
</dbReference>
<proteinExistence type="inferred from homology"/>
<reference evidence="5" key="1">
    <citation type="submission" date="2014-04" db="EMBL/GenBank/DDBJ databases">
        <title>Whole-Genome optical mapping and complete genome sequence of Sphingobacterium deserti sp. nov., a new spaces isolated from desert in the west of China.</title>
        <authorList>
            <person name="Teng C."/>
            <person name="Zhou Z."/>
            <person name="Li X."/>
            <person name="Chen M."/>
            <person name="Lin M."/>
            <person name="Wang L."/>
            <person name="Su S."/>
            <person name="Zhang C."/>
            <person name="Zhang W."/>
        </authorList>
    </citation>
    <scope>NUCLEOTIDE SEQUENCE [LARGE SCALE GENOMIC DNA]</scope>
    <source>
        <strain evidence="5">ACCC05744</strain>
    </source>
</reference>
<evidence type="ECO:0000313" key="4">
    <source>
        <dbReference type="EMBL" id="KGE14798.1"/>
    </source>
</evidence>
<name>A0A0B8T4J7_9SPHI</name>
<dbReference type="InterPro" id="IPR031100">
    <property type="entry name" value="LOG_fam"/>
</dbReference>
<evidence type="ECO:0000313" key="5">
    <source>
        <dbReference type="Proteomes" id="UP000031802"/>
    </source>
</evidence>
<evidence type="ECO:0000256" key="3">
    <source>
        <dbReference type="RuleBase" id="RU363015"/>
    </source>
</evidence>
<dbReference type="eggNOG" id="COG1611">
    <property type="taxonomic scope" value="Bacteria"/>
</dbReference>
<evidence type="ECO:0000256" key="1">
    <source>
        <dbReference type="ARBA" id="ARBA00000274"/>
    </source>
</evidence>
<reference evidence="4 5" key="2">
    <citation type="journal article" date="2015" name="PLoS ONE">
        <title>Whole-Genome Optical Mapping and Finished Genome Sequence of Sphingobacterium deserti sp. nov., a New Species Isolated from the Western Desert of China.</title>
        <authorList>
            <person name="Teng C."/>
            <person name="Zhou Z."/>
            <person name="Molnar I."/>
            <person name="Li X."/>
            <person name="Tang R."/>
            <person name="Chen M."/>
            <person name="Wang L."/>
            <person name="Su S."/>
            <person name="Zhang W."/>
            <person name="Lin M."/>
        </authorList>
    </citation>
    <scope>NUCLEOTIDE SEQUENCE [LARGE SCALE GENOMIC DNA]</scope>
    <source>
        <strain evidence="5">ACCC05744</strain>
    </source>
</reference>
<dbReference type="RefSeq" id="WP_037497188.1">
    <property type="nucleotide sequence ID" value="NZ_JJMU01000023.1"/>
</dbReference>
<comment type="catalytic activity">
    <reaction evidence="1">
        <text>AMP + H2O = D-ribose 5-phosphate + adenine</text>
        <dbReference type="Rhea" id="RHEA:20129"/>
        <dbReference type="ChEBI" id="CHEBI:15377"/>
        <dbReference type="ChEBI" id="CHEBI:16708"/>
        <dbReference type="ChEBI" id="CHEBI:78346"/>
        <dbReference type="ChEBI" id="CHEBI:456215"/>
        <dbReference type="EC" id="3.2.2.4"/>
    </reaction>
</comment>
<dbReference type="GO" id="GO:0008714">
    <property type="term" value="F:AMP nucleosidase activity"/>
    <property type="evidence" value="ECO:0007669"/>
    <property type="project" value="UniProtKB-EC"/>
</dbReference>